<comment type="caution">
    <text evidence="1">The sequence shown here is derived from an EMBL/GenBank/DDBJ whole genome shotgun (WGS) entry which is preliminary data.</text>
</comment>
<evidence type="ECO:0000313" key="2">
    <source>
        <dbReference type="Proteomes" id="UP001319180"/>
    </source>
</evidence>
<accession>A0AAP2GF04</accession>
<dbReference type="EMBL" id="JAHESC010000032">
    <property type="protein sequence ID" value="MBT1688894.1"/>
    <property type="molecule type" value="Genomic_DNA"/>
</dbReference>
<proteinExistence type="predicted"/>
<evidence type="ECO:0000313" key="1">
    <source>
        <dbReference type="EMBL" id="MBT1688894.1"/>
    </source>
</evidence>
<dbReference type="Proteomes" id="UP001319180">
    <property type="component" value="Unassembled WGS sequence"/>
</dbReference>
<sequence>MKYPVYFFRFWLTLVLMLAINIASFGQVVKVILKLFESVDGKKMIYVAEKRGESYMSRKTFESNQLYDVLKKKIGSSEVCYDEARKIIKDFEESGKISTYEKELLEQEATRKAMVEIDSHVVGMNRMRKLLERKVVPITRTGLENIKHSNVFVSLPSDDNEFINIFNEFNASHAVDAFILRKGLEHCGNTNVLLPKTAADILSSIPKSNEHNKAIIIIGHNEDGAIKFPDKSKLKISDLDALAQKHSRVIVYLSCNSASFTSNPATGYFLTYDQAINVANRLDFFVPNPLMASHDHIREEFQKIVDTYGKSSEAQFYLRVTVVGASVGALGYRLYRIRNREPE</sequence>
<dbReference type="RefSeq" id="WP_254092121.1">
    <property type="nucleotide sequence ID" value="NZ_JAHESC010000032.1"/>
</dbReference>
<organism evidence="1 2">
    <name type="scientific">Dawidia soli</name>
    <dbReference type="NCBI Taxonomy" id="2782352"/>
    <lineage>
        <taxon>Bacteria</taxon>
        <taxon>Pseudomonadati</taxon>
        <taxon>Bacteroidota</taxon>
        <taxon>Cytophagia</taxon>
        <taxon>Cytophagales</taxon>
        <taxon>Chryseotaleaceae</taxon>
        <taxon>Dawidia</taxon>
    </lineage>
</organism>
<reference evidence="1 2" key="1">
    <citation type="submission" date="2021-05" db="EMBL/GenBank/DDBJ databases">
        <title>A Polyphasic approach of four new species of the genus Ohtaekwangia: Ohtaekwangia histidinii sp. nov., Ohtaekwangia cretensis sp. nov., Ohtaekwangia indiensis sp. nov., Ohtaekwangia reichenbachii sp. nov. from diverse environment.</title>
        <authorList>
            <person name="Octaviana S."/>
        </authorList>
    </citation>
    <scope>NUCLEOTIDE SEQUENCE [LARGE SCALE GENOMIC DNA]</scope>
    <source>
        <strain evidence="1 2">PWU37</strain>
    </source>
</reference>
<name>A0AAP2GF04_9BACT</name>
<keyword evidence="2" id="KW-1185">Reference proteome</keyword>
<protein>
    <submittedName>
        <fullName evidence="1">Uncharacterized protein</fullName>
    </submittedName>
</protein>
<gene>
    <name evidence="1" type="ORF">KK078_20160</name>
</gene>
<dbReference type="AlphaFoldDB" id="A0AAP2GF04"/>